<dbReference type="PRINTS" id="PR00480">
    <property type="entry name" value="ASTACIN"/>
</dbReference>
<evidence type="ECO:0000259" key="9">
    <source>
        <dbReference type="PROSITE" id="PS51864"/>
    </source>
</evidence>
<feature type="chain" id="PRO_5011832825" description="Metalloendopeptidase" evidence="7">
    <location>
        <begin position="17"/>
        <end position="315"/>
    </location>
</feature>
<dbReference type="InterPro" id="IPR001506">
    <property type="entry name" value="Peptidase_M12A"/>
</dbReference>
<evidence type="ECO:0000256" key="4">
    <source>
        <dbReference type="ARBA" id="ARBA00022833"/>
    </source>
</evidence>
<dbReference type="Gene3D" id="3.40.390.10">
    <property type="entry name" value="Collagenase (Catalytic Domain)"/>
    <property type="match status" value="1"/>
</dbReference>
<dbReference type="GO" id="GO:0008270">
    <property type="term" value="F:zinc ion binding"/>
    <property type="evidence" value="ECO:0007669"/>
    <property type="project" value="UniProtKB-UniRule"/>
</dbReference>
<dbReference type="InterPro" id="IPR006026">
    <property type="entry name" value="Peptidase_Metallo"/>
</dbReference>
<reference evidence="10" key="1">
    <citation type="submission" date="2017-05" db="UniProtKB">
        <authorList>
            <consortium name="EnsemblMetazoa"/>
        </authorList>
    </citation>
    <scope>IDENTIFICATION</scope>
</reference>
<keyword evidence="1 6" id="KW-0645">Protease</keyword>
<dbReference type="InterPro" id="IPR024079">
    <property type="entry name" value="MetalloPept_cat_dom_sf"/>
</dbReference>
<evidence type="ECO:0000256" key="5">
    <source>
        <dbReference type="ARBA" id="ARBA00023049"/>
    </source>
</evidence>
<dbReference type="AlphaFoldDB" id="A0A1X7TSN2"/>
<keyword evidence="4 6" id="KW-0862">Zinc</keyword>
<dbReference type="Pfam" id="PF01400">
    <property type="entry name" value="Astacin"/>
    <property type="match status" value="1"/>
</dbReference>
<feature type="signal peptide" evidence="7">
    <location>
        <begin position="1"/>
        <end position="16"/>
    </location>
</feature>
<evidence type="ECO:0000313" key="10">
    <source>
        <dbReference type="EnsemblMetazoa" id="Aqu2.1.17974_001"/>
    </source>
</evidence>
<feature type="binding site" evidence="6">
    <location>
        <position position="268"/>
    </location>
    <ligand>
        <name>Zn(2+)</name>
        <dbReference type="ChEBI" id="CHEBI:29105"/>
        <note>catalytic</note>
    </ligand>
</feature>
<evidence type="ECO:0000256" key="7">
    <source>
        <dbReference type="RuleBase" id="RU361183"/>
    </source>
</evidence>
<comment type="caution">
    <text evidence="6">Lacks conserved residue(s) required for the propagation of feature annotation.</text>
</comment>
<accession>A0A1X7TSN2</accession>
<feature type="binding site" evidence="6">
    <location>
        <position position="272"/>
    </location>
    <ligand>
        <name>Zn(2+)</name>
        <dbReference type="ChEBI" id="CHEBI:29105"/>
        <note>catalytic</note>
    </ligand>
</feature>
<sequence>MKLVVLLLCLPFLGLCQIEPDQEFASDNENEILDPPLPPVKEGSPIPPVEQDFPIPPVEQGPPLPPVEKGFPIPPVKQGFIEQENRENSEDLIGNTDAMITDSEEKMKTEDDEDADLSEFETFVDEDDDDDTYLEPAEKEGVIVDGDILLSKTEAALYKKSGWDGLAKTEAWVRGRRWGRKIRYRIHRNLKRNHILLSNLHKSMRAIQSGTCIRFQRIRRRRWRRHMLFKRHRSKCFVRLLGRPLFGARRVFLSEKCSGSGRPMVPAHEIMHAMGRHHEHNRPDRNRYVKVNKNTCWLQFWRARRARTYGIPYDY</sequence>
<keyword evidence="5 6" id="KW-0482">Metalloprotease</keyword>
<dbReference type="PANTHER" id="PTHR10127:SF780">
    <property type="entry name" value="METALLOENDOPEPTIDASE"/>
    <property type="match status" value="1"/>
</dbReference>
<feature type="region of interest" description="Disordered" evidence="8">
    <location>
        <begin position="27"/>
        <end position="68"/>
    </location>
</feature>
<dbReference type="GO" id="GO:0004222">
    <property type="term" value="F:metalloendopeptidase activity"/>
    <property type="evidence" value="ECO:0007669"/>
    <property type="project" value="UniProtKB-UniRule"/>
</dbReference>
<feature type="compositionally biased region" description="Pro residues" evidence="8">
    <location>
        <begin position="54"/>
        <end position="66"/>
    </location>
</feature>
<protein>
    <recommendedName>
        <fullName evidence="7">Metalloendopeptidase</fullName>
        <ecNumber evidence="7">3.4.24.-</ecNumber>
    </recommendedName>
</protein>
<name>A0A1X7TSN2_AMPQE</name>
<feature type="binding site" evidence="6">
    <location>
        <position position="278"/>
    </location>
    <ligand>
        <name>Zn(2+)</name>
        <dbReference type="ChEBI" id="CHEBI:29105"/>
        <note>catalytic</note>
    </ligand>
</feature>
<dbReference type="OrthoDB" id="291007at2759"/>
<dbReference type="GO" id="GO:0006508">
    <property type="term" value="P:proteolysis"/>
    <property type="evidence" value="ECO:0007669"/>
    <property type="project" value="UniProtKB-KW"/>
</dbReference>
<evidence type="ECO:0000256" key="2">
    <source>
        <dbReference type="ARBA" id="ARBA00022723"/>
    </source>
</evidence>
<comment type="cofactor">
    <cofactor evidence="6 7">
        <name>Zn(2+)</name>
        <dbReference type="ChEBI" id="CHEBI:29105"/>
    </cofactor>
    <text evidence="6 7">Binds 1 zinc ion per subunit.</text>
</comment>
<dbReference type="InParanoid" id="A0A1X7TSN2"/>
<dbReference type="PROSITE" id="PS51864">
    <property type="entry name" value="ASTACIN"/>
    <property type="match status" value="1"/>
</dbReference>
<dbReference type="SUPFAM" id="SSF55486">
    <property type="entry name" value="Metalloproteases ('zincins'), catalytic domain"/>
    <property type="match status" value="1"/>
</dbReference>
<feature type="domain" description="Peptidase M12A" evidence="9">
    <location>
        <begin position="171"/>
        <end position="315"/>
    </location>
</feature>
<organism evidence="10">
    <name type="scientific">Amphimedon queenslandica</name>
    <name type="common">Sponge</name>
    <dbReference type="NCBI Taxonomy" id="400682"/>
    <lineage>
        <taxon>Eukaryota</taxon>
        <taxon>Metazoa</taxon>
        <taxon>Porifera</taxon>
        <taxon>Demospongiae</taxon>
        <taxon>Heteroscleromorpha</taxon>
        <taxon>Haplosclerida</taxon>
        <taxon>Niphatidae</taxon>
        <taxon>Amphimedon</taxon>
    </lineage>
</organism>
<dbReference type="EC" id="3.4.24.-" evidence="7"/>
<dbReference type="EnsemblMetazoa" id="Aqu2.1.17974_001">
    <property type="protein sequence ID" value="Aqu2.1.17974_001"/>
    <property type="gene ID" value="Aqu2.1.17974"/>
</dbReference>
<dbReference type="PANTHER" id="PTHR10127">
    <property type="entry name" value="DISCOIDIN, CUB, EGF, LAMININ , AND ZINC METALLOPROTEASE DOMAIN CONTAINING"/>
    <property type="match status" value="1"/>
</dbReference>
<keyword evidence="2 6" id="KW-0479">Metal-binding</keyword>
<keyword evidence="3 6" id="KW-0378">Hydrolase</keyword>
<feature type="active site" evidence="6">
    <location>
        <position position="269"/>
    </location>
</feature>
<evidence type="ECO:0000256" key="1">
    <source>
        <dbReference type="ARBA" id="ARBA00022670"/>
    </source>
</evidence>
<keyword evidence="7" id="KW-0732">Signal</keyword>
<evidence type="ECO:0000256" key="6">
    <source>
        <dbReference type="PROSITE-ProRule" id="PRU01211"/>
    </source>
</evidence>
<dbReference type="SMART" id="SM00235">
    <property type="entry name" value="ZnMc"/>
    <property type="match status" value="1"/>
</dbReference>
<evidence type="ECO:0000256" key="8">
    <source>
        <dbReference type="SAM" id="MobiDB-lite"/>
    </source>
</evidence>
<evidence type="ECO:0000256" key="3">
    <source>
        <dbReference type="ARBA" id="ARBA00022801"/>
    </source>
</evidence>
<proteinExistence type="predicted"/>